<dbReference type="AlphaFoldDB" id="A0A1J1IVT4"/>
<organism evidence="1 2">
    <name type="scientific">Clunio marinus</name>
    <dbReference type="NCBI Taxonomy" id="568069"/>
    <lineage>
        <taxon>Eukaryota</taxon>
        <taxon>Metazoa</taxon>
        <taxon>Ecdysozoa</taxon>
        <taxon>Arthropoda</taxon>
        <taxon>Hexapoda</taxon>
        <taxon>Insecta</taxon>
        <taxon>Pterygota</taxon>
        <taxon>Neoptera</taxon>
        <taxon>Endopterygota</taxon>
        <taxon>Diptera</taxon>
        <taxon>Nematocera</taxon>
        <taxon>Chironomoidea</taxon>
        <taxon>Chironomidae</taxon>
        <taxon>Clunio</taxon>
    </lineage>
</organism>
<name>A0A1J1IVT4_9DIPT</name>
<keyword evidence="2" id="KW-1185">Reference proteome</keyword>
<accession>A0A1J1IVT4</accession>
<gene>
    <name evidence="1" type="ORF">CLUMA_CG016112</name>
</gene>
<dbReference type="Proteomes" id="UP000183832">
    <property type="component" value="Unassembled WGS sequence"/>
</dbReference>
<proteinExistence type="predicted"/>
<dbReference type="EMBL" id="CVRI01000058">
    <property type="protein sequence ID" value="CRL02649.1"/>
    <property type="molecule type" value="Genomic_DNA"/>
</dbReference>
<evidence type="ECO:0000313" key="1">
    <source>
        <dbReference type="EMBL" id="CRL02649.1"/>
    </source>
</evidence>
<evidence type="ECO:0000313" key="2">
    <source>
        <dbReference type="Proteomes" id="UP000183832"/>
    </source>
</evidence>
<sequence length="63" mass="7743">MLPFPQRTINLPVESTIYKRKMEESYKNLTELEKYLVRKRRYYQSLVFITQFTLQTYLKSVMS</sequence>
<reference evidence="1 2" key="1">
    <citation type="submission" date="2015-04" db="EMBL/GenBank/DDBJ databases">
        <authorList>
            <person name="Syromyatnikov M.Y."/>
            <person name="Popov V.N."/>
        </authorList>
    </citation>
    <scope>NUCLEOTIDE SEQUENCE [LARGE SCALE GENOMIC DNA]</scope>
</reference>
<protein>
    <submittedName>
        <fullName evidence="1">CLUMA_CG016112, isoform A</fullName>
    </submittedName>
</protein>